<protein>
    <recommendedName>
        <fullName evidence="3">Gnk2-homologous domain-containing protein</fullName>
    </recommendedName>
</protein>
<evidence type="ECO:0000256" key="2">
    <source>
        <dbReference type="ARBA" id="ARBA00022737"/>
    </source>
</evidence>
<dbReference type="PROSITE" id="PS51473">
    <property type="entry name" value="GNK2"/>
    <property type="match status" value="1"/>
</dbReference>
<dbReference type="PANTHER" id="PTHR32099">
    <property type="entry name" value="CYSTEINE-RICH REPEAT SECRETORY PROTEIN"/>
    <property type="match status" value="1"/>
</dbReference>
<proteinExistence type="predicted"/>
<evidence type="ECO:0000313" key="5">
    <source>
        <dbReference type="Proteomes" id="UP001293593"/>
    </source>
</evidence>
<accession>A0AAE1N889</accession>
<keyword evidence="2" id="KW-0677">Repeat</keyword>
<organism evidence="4 5">
    <name type="scientific">Acacia crassicarpa</name>
    <name type="common">northern wattle</name>
    <dbReference type="NCBI Taxonomy" id="499986"/>
    <lineage>
        <taxon>Eukaryota</taxon>
        <taxon>Viridiplantae</taxon>
        <taxon>Streptophyta</taxon>
        <taxon>Embryophyta</taxon>
        <taxon>Tracheophyta</taxon>
        <taxon>Spermatophyta</taxon>
        <taxon>Magnoliopsida</taxon>
        <taxon>eudicotyledons</taxon>
        <taxon>Gunneridae</taxon>
        <taxon>Pentapetalae</taxon>
        <taxon>rosids</taxon>
        <taxon>fabids</taxon>
        <taxon>Fabales</taxon>
        <taxon>Fabaceae</taxon>
        <taxon>Caesalpinioideae</taxon>
        <taxon>mimosoid clade</taxon>
        <taxon>Acacieae</taxon>
        <taxon>Acacia</taxon>
    </lineage>
</organism>
<dbReference type="AlphaFoldDB" id="A0AAE1N889"/>
<name>A0AAE1N889_9FABA</name>
<dbReference type="Proteomes" id="UP001293593">
    <property type="component" value="Unassembled WGS sequence"/>
</dbReference>
<dbReference type="CDD" id="cd23509">
    <property type="entry name" value="Gnk2-like"/>
    <property type="match status" value="1"/>
</dbReference>
<reference evidence="4" key="1">
    <citation type="submission" date="2023-10" db="EMBL/GenBank/DDBJ databases">
        <title>Chromosome-level genome of the transformable northern wattle, Acacia crassicarpa.</title>
        <authorList>
            <person name="Massaro I."/>
            <person name="Sinha N.R."/>
            <person name="Poethig S."/>
            <person name="Leichty A.R."/>
        </authorList>
    </citation>
    <scope>NUCLEOTIDE SEQUENCE</scope>
    <source>
        <strain evidence="4">Acra3RX</strain>
        <tissue evidence="4">Leaf</tissue>
    </source>
</reference>
<comment type="caution">
    <text evidence="4">The sequence shown here is derived from an EMBL/GenBank/DDBJ whole genome shotgun (WGS) entry which is preliminary data.</text>
</comment>
<evidence type="ECO:0000313" key="4">
    <source>
        <dbReference type="EMBL" id="KAK4284425.1"/>
    </source>
</evidence>
<dbReference type="PANTHER" id="PTHR32099:SF42">
    <property type="entry name" value="CYSTEINE-RICH RECEPTOR-LIKE PROTEIN KINASE 9-RELATED"/>
    <property type="match status" value="1"/>
</dbReference>
<dbReference type="EMBL" id="JAWXYG010000001">
    <property type="protein sequence ID" value="KAK4284425.1"/>
    <property type="molecule type" value="Genomic_DNA"/>
</dbReference>
<evidence type="ECO:0000256" key="1">
    <source>
        <dbReference type="ARBA" id="ARBA00022729"/>
    </source>
</evidence>
<feature type="domain" description="Gnk2-homologous" evidence="3">
    <location>
        <begin position="1"/>
        <end position="104"/>
    </location>
</feature>
<sequence>MTSATSPIYGPYTDSNTDKASVKALLSDLSSNSTQYNGFYNTVSGWGTANTIRGRILCRGDVALSTCQHCVSLAAKQKLRSCTNGTEFIIAYDLCMLHYTSRSFQFFNFLPGITSAYPNKTEISDKSRFIPAVLALSTNVTAKDANSTLPDKKFSTDEVTVTTTKKLYGLAQCMPD</sequence>
<dbReference type="Gene3D" id="3.30.430.20">
    <property type="entry name" value="Gnk2 domain, C-X8-C-X2-C motif"/>
    <property type="match status" value="2"/>
</dbReference>
<keyword evidence="1" id="KW-0732">Signal</keyword>
<gene>
    <name evidence="4" type="ORF">QN277_001258</name>
</gene>
<evidence type="ECO:0000259" key="3">
    <source>
        <dbReference type="PROSITE" id="PS51473"/>
    </source>
</evidence>
<dbReference type="InterPro" id="IPR002902">
    <property type="entry name" value="GNK2"/>
</dbReference>
<dbReference type="Pfam" id="PF01657">
    <property type="entry name" value="Stress-antifung"/>
    <property type="match status" value="1"/>
</dbReference>
<keyword evidence="5" id="KW-1185">Reference proteome</keyword>
<dbReference type="InterPro" id="IPR038408">
    <property type="entry name" value="GNK2_sf"/>
</dbReference>